<evidence type="ECO:0000313" key="1">
    <source>
        <dbReference type="EMBL" id="SVC77378.1"/>
    </source>
</evidence>
<dbReference type="EMBL" id="UINC01110101">
    <property type="protein sequence ID" value="SVC77378.1"/>
    <property type="molecule type" value="Genomic_DNA"/>
</dbReference>
<gene>
    <name evidence="1" type="ORF">METZ01_LOCUS330232</name>
</gene>
<protein>
    <submittedName>
        <fullName evidence="1">Uncharacterized protein</fullName>
    </submittedName>
</protein>
<name>A0A382PXN4_9ZZZZ</name>
<proteinExistence type="predicted"/>
<accession>A0A382PXN4</accession>
<feature type="non-terminal residue" evidence="1">
    <location>
        <position position="80"/>
    </location>
</feature>
<reference evidence="1" key="1">
    <citation type="submission" date="2018-05" db="EMBL/GenBank/DDBJ databases">
        <authorList>
            <person name="Lanie J.A."/>
            <person name="Ng W.-L."/>
            <person name="Kazmierczak K.M."/>
            <person name="Andrzejewski T.M."/>
            <person name="Davidsen T.M."/>
            <person name="Wayne K.J."/>
            <person name="Tettelin H."/>
            <person name="Glass J.I."/>
            <person name="Rusch D."/>
            <person name="Podicherti R."/>
            <person name="Tsui H.-C.T."/>
            <person name="Winkler M.E."/>
        </authorList>
    </citation>
    <scope>NUCLEOTIDE SEQUENCE</scope>
</reference>
<organism evidence="1">
    <name type="scientific">marine metagenome</name>
    <dbReference type="NCBI Taxonomy" id="408172"/>
    <lineage>
        <taxon>unclassified sequences</taxon>
        <taxon>metagenomes</taxon>
        <taxon>ecological metagenomes</taxon>
    </lineage>
</organism>
<sequence>MKELILALFLFISTETGYNTDNLEVPQIYFLPQTELEAKYTKENSPVGSDLFAFYDLENDIIYLRDTWNIHNPWSKSVLL</sequence>
<dbReference type="AlphaFoldDB" id="A0A382PXN4"/>